<keyword evidence="2" id="KW-0812">Transmembrane</keyword>
<name>A0ABW0LMI8_9BACI</name>
<sequence>MGEIRAKLSLRPSKMFPLVFVILFLGSIYGTYLLNEDYEYPNIDVDTKTEFLSETYFTELSEQYDQIRSQHRKWYRLDRSKSIAAHAILLQMMNDLEENKARLVGHENHHLFFDTFDRYVRKLTYITEEIHYFRNVLNQYGEAPQRLEDMMELAACGKWRLFSARFHRYEEAESDAAYHVKFISESGRFEVVYHTESGEIVDNPINMGTYNYAPGSFLLWRYYQHHKYDKVPWKKWGNTDEISYREITKLNSRHGSPEQKNSTKKLEQLIQEKMSDSKSCS</sequence>
<evidence type="ECO:0000313" key="3">
    <source>
        <dbReference type="EMBL" id="MFC5466227.1"/>
    </source>
</evidence>
<reference evidence="4" key="1">
    <citation type="journal article" date="2019" name="Int. J. Syst. Evol. Microbiol.">
        <title>The Global Catalogue of Microorganisms (GCM) 10K type strain sequencing project: providing services to taxonomists for standard genome sequencing and annotation.</title>
        <authorList>
            <consortium name="The Broad Institute Genomics Platform"/>
            <consortium name="The Broad Institute Genome Sequencing Center for Infectious Disease"/>
            <person name="Wu L."/>
            <person name="Ma J."/>
        </authorList>
    </citation>
    <scope>NUCLEOTIDE SEQUENCE [LARGE SCALE GENOMIC DNA]</scope>
    <source>
        <strain evidence="4">CGMCC 1.12237</strain>
    </source>
</reference>
<protein>
    <submittedName>
        <fullName evidence="3">Uncharacterized protein</fullName>
    </submittedName>
</protein>
<dbReference type="EMBL" id="JBHSMC010000023">
    <property type="protein sequence ID" value="MFC5466227.1"/>
    <property type="molecule type" value="Genomic_DNA"/>
</dbReference>
<accession>A0ABW0LMI8</accession>
<dbReference type="Proteomes" id="UP001596147">
    <property type="component" value="Unassembled WGS sequence"/>
</dbReference>
<organism evidence="3 4">
    <name type="scientific">Lederbergia graminis</name>
    <dbReference type="NCBI Taxonomy" id="735518"/>
    <lineage>
        <taxon>Bacteria</taxon>
        <taxon>Bacillati</taxon>
        <taxon>Bacillota</taxon>
        <taxon>Bacilli</taxon>
        <taxon>Bacillales</taxon>
        <taxon>Bacillaceae</taxon>
        <taxon>Lederbergia</taxon>
    </lineage>
</organism>
<feature type="transmembrane region" description="Helical" evidence="2">
    <location>
        <begin position="15"/>
        <end position="34"/>
    </location>
</feature>
<evidence type="ECO:0000256" key="2">
    <source>
        <dbReference type="SAM" id="Phobius"/>
    </source>
</evidence>
<gene>
    <name evidence="3" type="ORF">ACFPM4_16030</name>
</gene>
<keyword evidence="2" id="KW-1133">Transmembrane helix</keyword>
<evidence type="ECO:0000256" key="1">
    <source>
        <dbReference type="SAM" id="MobiDB-lite"/>
    </source>
</evidence>
<keyword evidence="2" id="KW-0472">Membrane</keyword>
<comment type="caution">
    <text evidence="3">The sequence shown here is derived from an EMBL/GenBank/DDBJ whole genome shotgun (WGS) entry which is preliminary data.</text>
</comment>
<evidence type="ECO:0000313" key="4">
    <source>
        <dbReference type="Proteomes" id="UP001596147"/>
    </source>
</evidence>
<feature type="region of interest" description="Disordered" evidence="1">
    <location>
        <begin position="250"/>
        <end position="281"/>
    </location>
</feature>
<proteinExistence type="predicted"/>
<feature type="compositionally biased region" description="Polar residues" evidence="1">
    <location>
        <begin position="250"/>
        <end position="260"/>
    </location>
</feature>
<keyword evidence="4" id="KW-1185">Reference proteome</keyword>